<comment type="caution">
    <text evidence="2">The sequence shown here is derived from an EMBL/GenBank/DDBJ whole genome shotgun (WGS) entry which is preliminary data.</text>
</comment>
<accession>A0ABS6RVC5</accession>
<dbReference type="RefSeq" id="WP_218250846.1">
    <property type="nucleotide sequence ID" value="NZ_JABXWD010000012.1"/>
</dbReference>
<evidence type="ECO:0000256" key="1">
    <source>
        <dbReference type="SAM" id="SignalP"/>
    </source>
</evidence>
<proteinExistence type="predicted"/>
<dbReference type="InterPro" id="IPR019734">
    <property type="entry name" value="TPR_rpt"/>
</dbReference>
<dbReference type="Proteomes" id="UP001196980">
    <property type="component" value="Unassembled WGS sequence"/>
</dbReference>
<dbReference type="SUPFAM" id="SSF48452">
    <property type="entry name" value="TPR-like"/>
    <property type="match status" value="1"/>
</dbReference>
<sequence>MKRTVVLMFVFYFIVANALFAGDKASGNGASYETHMSKGKAYLQGKKYAEAAKEYRSALKGRSSDEAANIGLGIALSRMSQDGAQLHLKKALMANPNNPQTNLELGVYYYNKEIYTEARDYFENVIDTGKTSEYATTARGYLKQIDRRTGARPWLVNLTLGTQYDSNVVLGNGATELPSGISRKADWKGLVYINGRYKFVETEGMEASAGYSFYQTLHSRLSSFNITQNAVDLSLRYNVMPTVGIGAQYAFEYIAVGGKTYDYVHAIGPSLFISEGNGFSTEVRYRYRSSRFYNADLFPDNSDRNGSDNVIGVAQQFPLTEASNLEVGYAFNKADAEKSYWQYDGNKAHANLMYSFPYRVSLNLYGEYYAKRYEGMFSSYEKQRNDDIQTYGLTATKLLADNVGVTLGQTYVYSRSNINSYDYRRSVSSLLLNLRF</sequence>
<keyword evidence="3" id="KW-1185">Reference proteome</keyword>
<evidence type="ECO:0000313" key="3">
    <source>
        <dbReference type="Proteomes" id="UP001196980"/>
    </source>
</evidence>
<evidence type="ECO:0008006" key="4">
    <source>
        <dbReference type="Google" id="ProtNLM"/>
    </source>
</evidence>
<dbReference type="Gene3D" id="1.25.40.10">
    <property type="entry name" value="Tetratricopeptide repeat domain"/>
    <property type="match status" value="1"/>
</dbReference>
<dbReference type="InterPro" id="IPR011990">
    <property type="entry name" value="TPR-like_helical_dom_sf"/>
</dbReference>
<gene>
    <name evidence="2" type="ORF">HWQ67_01365</name>
</gene>
<organism evidence="2 3">
    <name type="scientific">Candidatus Magnetobacterium casense</name>
    <dbReference type="NCBI Taxonomy" id="1455061"/>
    <lineage>
        <taxon>Bacteria</taxon>
        <taxon>Pseudomonadati</taxon>
        <taxon>Nitrospirota</taxon>
        <taxon>Thermodesulfovibrionia</taxon>
        <taxon>Thermodesulfovibrionales</taxon>
        <taxon>Candidatus Magnetobacteriaceae</taxon>
        <taxon>Candidatus Magnetobacterium</taxon>
    </lineage>
</organism>
<evidence type="ECO:0000313" key="2">
    <source>
        <dbReference type="EMBL" id="MBV6340223.1"/>
    </source>
</evidence>
<feature type="chain" id="PRO_5047291415" description="Tetratricopeptide repeat protein" evidence="1">
    <location>
        <begin position="22"/>
        <end position="436"/>
    </location>
</feature>
<name>A0ABS6RVC5_9BACT</name>
<protein>
    <recommendedName>
        <fullName evidence="4">Tetratricopeptide repeat protein</fullName>
    </recommendedName>
</protein>
<dbReference type="EMBL" id="JABXWD010000012">
    <property type="protein sequence ID" value="MBV6340223.1"/>
    <property type="molecule type" value="Genomic_DNA"/>
</dbReference>
<dbReference type="SMART" id="SM00028">
    <property type="entry name" value="TPR"/>
    <property type="match status" value="2"/>
</dbReference>
<feature type="signal peptide" evidence="1">
    <location>
        <begin position="1"/>
        <end position="21"/>
    </location>
</feature>
<reference evidence="2 3" key="1">
    <citation type="journal article" date="2020" name="J Geophys Res Biogeosci">
        <title>Magnetotaxis as an Adaptation to Enable Bacterial Shuttling of Microbial Sulfur and Sulfur Cycling Across Aquatic Oxic#Anoxic Interfaces.</title>
        <authorList>
            <person name="Li J."/>
            <person name="Liu P."/>
            <person name="Wang J."/>
            <person name="Roberts A.P."/>
            <person name="Pan Y."/>
        </authorList>
    </citation>
    <scope>NUCLEOTIDE SEQUENCE [LARGE SCALE GENOMIC DNA]</scope>
    <source>
        <strain evidence="2 3">MYR-1_YQ</strain>
    </source>
</reference>
<keyword evidence="1" id="KW-0732">Signal</keyword>